<sequence length="180" mass="21083">MTDYKEEQNNEVEALESIYPEEFQLISDSPLHKFTILVKSNTYQGNEDSTEQEPGACFTLQFEYTPKYPDEPPLMELLDFQNIEEEECLPLRTLLEEQFSECAGMAMVFTLVSAAQEWINTFIENRLKKEEEEAERLLREEEERERVSDTAVAVDETLFENLDDLELDDDDEDDDPDYKP</sequence>
<dbReference type="InterPro" id="IPR006575">
    <property type="entry name" value="RWD_dom"/>
</dbReference>
<keyword evidence="1" id="KW-0175">Coiled coil</keyword>
<dbReference type="SMART" id="SM00591">
    <property type="entry name" value="RWD"/>
    <property type="match status" value="1"/>
</dbReference>
<dbReference type="OMA" id="SECAGMA"/>
<organism evidence="4 5">
    <name type="scientific">Hyalella azteca</name>
    <name type="common">Amphipod</name>
    <dbReference type="NCBI Taxonomy" id="294128"/>
    <lineage>
        <taxon>Eukaryota</taxon>
        <taxon>Metazoa</taxon>
        <taxon>Ecdysozoa</taxon>
        <taxon>Arthropoda</taxon>
        <taxon>Crustacea</taxon>
        <taxon>Multicrustacea</taxon>
        <taxon>Malacostraca</taxon>
        <taxon>Eumalacostraca</taxon>
        <taxon>Peracarida</taxon>
        <taxon>Amphipoda</taxon>
        <taxon>Senticaudata</taxon>
        <taxon>Talitrida</taxon>
        <taxon>Talitroidea</taxon>
        <taxon>Hyalellidae</taxon>
        <taxon>Hyalella</taxon>
    </lineage>
</organism>
<dbReference type="OrthoDB" id="277175at2759"/>
<reference evidence="5" key="1">
    <citation type="submission" date="2025-08" db="UniProtKB">
        <authorList>
            <consortium name="RefSeq"/>
        </authorList>
    </citation>
    <scope>IDENTIFICATION</scope>
    <source>
        <tissue evidence="5">Whole organism</tissue>
    </source>
</reference>
<dbReference type="CDD" id="cd23816">
    <property type="entry name" value="RWD_RWDD1"/>
    <property type="match status" value="1"/>
</dbReference>
<dbReference type="Gene3D" id="3.10.110.10">
    <property type="entry name" value="Ubiquitin Conjugating Enzyme"/>
    <property type="match status" value="1"/>
</dbReference>
<dbReference type="KEGG" id="hazt:108668880"/>
<feature type="coiled-coil region" evidence="1">
    <location>
        <begin position="120"/>
        <end position="147"/>
    </location>
</feature>
<gene>
    <name evidence="5" type="primary">LOC108668880</name>
</gene>
<dbReference type="PROSITE" id="PS50908">
    <property type="entry name" value="RWD"/>
    <property type="match status" value="1"/>
</dbReference>
<dbReference type="GeneID" id="108668880"/>
<feature type="region of interest" description="Disordered" evidence="2">
    <location>
        <begin position="158"/>
        <end position="180"/>
    </location>
</feature>
<evidence type="ECO:0000256" key="1">
    <source>
        <dbReference type="SAM" id="Coils"/>
    </source>
</evidence>
<dbReference type="InterPro" id="IPR016135">
    <property type="entry name" value="UBQ-conjugating_enzyme/RWD"/>
</dbReference>
<dbReference type="RefSeq" id="XP_018011628.1">
    <property type="nucleotide sequence ID" value="XM_018156139.2"/>
</dbReference>
<evidence type="ECO:0000313" key="4">
    <source>
        <dbReference type="Proteomes" id="UP000694843"/>
    </source>
</evidence>
<dbReference type="InterPro" id="IPR040213">
    <property type="entry name" value="GIR2-like"/>
</dbReference>
<dbReference type="PANTHER" id="PTHR12292">
    <property type="entry name" value="RWD DOMAIN-CONTAINING PROTEIN"/>
    <property type="match status" value="1"/>
</dbReference>
<evidence type="ECO:0000256" key="2">
    <source>
        <dbReference type="SAM" id="MobiDB-lite"/>
    </source>
</evidence>
<evidence type="ECO:0000313" key="5">
    <source>
        <dbReference type="RefSeq" id="XP_018011628.1"/>
    </source>
</evidence>
<dbReference type="SUPFAM" id="SSF54495">
    <property type="entry name" value="UBC-like"/>
    <property type="match status" value="1"/>
</dbReference>
<feature type="domain" description="RWD" evidence="3">
    <location>
        <begin position="10"/>
        <end position="122"/>
    </location>
</feature>
<dbReference type="Proteomes" id="UP000694843">
    <property type="component" value="Unplaced"/>
</dbReference>
<evidence type="ECO:0000259" key="3">
    <source>
        <dbReference type="PROSITE" id="PS50908"/>
    </source>
</evidence>
<dbReference type="AlphaFoldDB" id="A0A8B7NDF3"/>
<keyword evidence="4" id="KW-1185">Reference proteome</keyword>
<name>A0A8B7NDF3_HYAAZ</name>
<accession>A0A8B7NDF3</accession>
<dbReference type="Pfam" id="PF05773">
    <property type="entry name" value="RWD"/>
    <property type="match status" value="1"/>
</dbReference>
<dbReference type="FunFam" id="3.10.110.10:FF:000075">
    <property type="entry name" value="RWD domain-containing protein (Gir2)"/>
    <property type="match status" value="1"/>
</dbReference>
<protein>
    <submittedName>
        <fullName evidence="5">RWD domain-containing protein 1</fullName>
    </submittedName>
</protein>
<proteinExistence type="predicted"/>